<organism evidence="1 2">
    <name type="scientific">Lasallia pustulata</name>
    <dbReference type="NCBI Taxonomy" id="136370"/>
    <lineage>
        <taxon>Eukaryota</taxon>
        <taxon>Fungi</taxon>
        <taxon>Dikarya</taxon>
        <taxon>Ascomycota</taxon>
        <taxon>Pezizomycotina</taxon>
        <taxon>Lecanoromycetes</taxon>
        <taxon>OSLEUM clade</taxon>
        <taxon>Umbilicariomycetidae</taxon>
        <taxon>Umbilicariales</taxon>
        <taxon>Umbilicariaceae</taxon>
        <taxon>Lasallia</taxon>
    </lineage>
</organism>
<name>A0A5M8PJT9_9LECA</name>
<dbReference type="EMBL" id="VXIT01000010">
    <property type="protein sequence ID" value="KAA6409701.1"/>
    <property type="molecule type" value="Genomic_DNA"/>
</dbReference>
<comment type="caution">
    <text evidence="1">The sequence shown here is derived from an EMBL/GenBank/DDBJ whole genome shotgun (WGS) entry which is preliminary data.</text>
</comment>
<sequence length="164" mass="19118">MAKRHAIDMKAEALTTCKTYLSGEPRVSLQIISDVGEHLRVELMTRDLNQLVPVATQNSSYISALTHQIVRGREIIVTEKPELHLVWIYDRVYIKPLPKYLLSHAFWTFYLTERDPSRDASARQEISKAAVGFLRSYAYLIRHKSDIFLAVEEYCWRSDDFLRD</sequence>
<protein>
    <submittedName>
        <fullName evidence="1">Uncharacterized protein</fullName>
    </submittedName>
</protein>
<dbReference type="PANTHER" id="PTHR34414:SF1">
    <property type="entry name" value="SUBTILISIN-LIKE SERINE PROTEASE"/>
    <property type="match status" value="1"/>
</dbReference>
<gene>
    <name evidence="1" type="ORF">FRX48_06313</name>
</gene>
<evidence type="ECO:0000313" key="2">
    <source>
        <dbReference type="Proteomes" id="UP000324767"/>
    </source>
</evidence>
<dbReference type="OrthoDB" id="5086500at2759"/>
<dbReference type="AlphaFoldDB" id="A0A5M8PJT9"/>
<evidence type="ECO:0000313" key="1">
    <source>
        <dbReference type="EMBL" id="KAA6409701.1"/>
    </source>
</evidence>
<dbReference type="PANTHER" id="PTHR34414">
    <property type="entry name" value="HET DOMAIN-CONTAINING PROTEIN-RELATED"/>
    <property type="match status" value="1"/>
</dbReference>
<dbReference type="InterPro" id="IPR046536">
    <property type="entry name" value="DUF6601"/>
</dbReference>
<accession>A0A5M8PJT9</accession>
<dbReference type="Pfam" id="PF20246">
    <property type="entry name" value="DUF6601"/>
    <property type="match status" value="1"/>
</dbReference>
<dbReference type="Proteomes" id="UP000324767">
    <property type="component" value="Unassembled WGS sequence"/>
</dbReference>
<reference evidence="1 2" key="1">
    <citation type="submission" date="2019-09" db="EMBL/GenBank/DDBJ databases">
        <title>The hologenome of the rock-dwelling lichen Lasallia pustulata.</title>
        <authorList>
            <person name="Greshake Tzovaras B."/>
            <person name="Segers F."/>
            <person name="Bicker A."/>
            <person name="Dal Grande F."/>
            <person name="Otte J."/>
            <person name="Hankeln T."/>
            <person name="Schmitt I."/>
            <person name="Ebersberger I."/>
        </authorList>
    </citation>
    <scope>NUCLEOTIDE SEQUENCE [LARGE SCALE GENOMIC DNA]</scope>
    <source>
        <strain evidence="1">A1-1</strain>
    </source>
</reference>
<proteinExistence type="predicted"/>